<feature type="compositionally biased region" description="Gly residues" evidence="1">
    <location>
        <begin position="165"/>
        <end position="180"/>
    </location>
</feature>
<accession>A0A8H5BN87</accession>
<feature type="region of interest" description="Disordered" evidence="1">
    <location>
        <begin position="259"/>
        <end position="369"/>
    </location>
</feature>
<proteinExistence type="predicted"/>
<feature type="region of interest" description="Disordered" evidence="1">
    <location>
        <begin position="165"/>
        <end position="188"/>
    </location>
</feature>
<feature type="compositionally biased region" description="Basic and acidic residues" evidence="1">
    <location>
        <begin position="283"/>
        <end position="292"/>
    </location>
</feature>
<organism evidence="3 4">
    <name type="scientific">Ephemerocybe angulata</name>
    <dbReference type="NCBI Taxonomy" id="980116"/>
    <lineage>
        <taxon>Eukaryota</taxon>
        <taxon>Fungi</taxon>
        <taxon>Dikarya</taxon>
        <taxon>Basidiomycota</taxon>
        <taxon>Agaricomycotina</taxon>
        <taxon>Agaricomycetes</taxon>
        <taxon>Agaricomycetidae</taxon>
        <taxon>Agaricales</taxon>
        <taxon>Agaricineae</taxon>
        <taxon>Psathyrellaceae</taxon>
        <taxon>Ephemerocybe</taxon>
    </lineage>
</organism>
<reference evidence="3 4" key="1">
    <citation type="journal article" date="2020" name="ISME J.">
        <title>Uncovering the hidden diversity of litter-decomposition mechanisms in mushroom-forming fungi.</title>
        <authorList>
            <person name="Floudas D."/>
            <person name="Bentzer J."/>
            <person name="Ahren D."/>
            <person name="Johansson T."/>
            <person name="Persson P."/>
            <person name="Tunlid A."/>
        </authorList>
    </citation>
    <scope>NUCLEOTIDE SEQUENCE [LARGE SCALE GENOMIC DNA]</scope>
    <source>
        <strain evidence="3 4">CBS 175.51</strain>
    </source>
</reference>
<dbReference type="EMBL" id="JAACJK010000163">
    <property type="protein sequence ID" value="KAF5326510.1"/>
    <property type="molecule type" value="Genomic_DNA"/>
</dbReference>
<dbReference type="Proteomes" id="UP000541558">
    <property type="component" value="Unassembled WGS sequence"/>
</dbReference>
<dbReference type="OrthoDB" id="2683906at2759"/>
<evidence type="ECO:0000256" key="2">
    <source>
        <dbReference type="SAM" id="Phobius"/>
    </source>
</evidence>
<comment type="caution">
    <text evidence="3">The sequence shown here is derived from an EMBL/GenBank/DDBJ whole genome shotgun (WGS) entry which is preliminary data.</text>
</comment>
<feature type="compositionally biased region" description="Low complexity" evidence="1">
    <location>
        <begin position="32"/>
        <end position="42"/>
    </location>
</feature>
<keyword evidence="4" id="KW-1185">Reference proteome</keyword>
<dbReference type="AlphaFoldDB" id="A0A8H5BN87"/>
<sequence>MSISVLSPTPLTSPTPFSWPSSSPSSPPPLSPTTTTLPTPLSNNLKSPSPNTNANPTRTAPPSSTTLADAPTYTDKWRPSPVYTFLATLVLLLSVSAAIVIRSFILRRRHRLMVEEAMRNGTWVPQEPGGRTQRRGVDLSKKPGMWDVYLGGTGGVGGVGGESGFHGESGSGYEKGYGGGEKGEEGREWSDIKPVSVAYVPRAKQNLEEGGGVGAAGPLGLPVGVSDQNVAGAGAGGSGSMRGGGRASIFRKVAGYFRPARPMGEGGSGSGAEAGAGGGGGEEGQREEERSGRVRVAVLIAMPRPPNGHGRRKGSGSSSEASGSGSGSGVGSSGSGKGSGGGGGVVGPDEHPLSPTVAIGGFGGGQEEDVEETLPVLEVGVAEVEVLQGALDGVVGEGEAGSSLKGRDSVSVV</sequence>
<evidence type="ECO:0000313" key="4">
    <source>
        <dbReference type="Proteomes" id="UP000541558"/>
    </source>
</evidence>
<feature type="compositionally biased region" description="Low complexity" evidence="1">
    <location>
        <begin position="1"/>
        <end position="24"/>
    </location>
</feature>
<keyword evidence="2" id="KW-1133">Transmembrane helix</keyword>
<keyword evidence="2" id="KW-0472">Membrane</keyword>
<protein>
    <submittedName>
        <fullName evidence="3">Uncharacterized protein</fullName>
    </submittedName>
</protein>
<feature type="compositionally biased region" description="Gly residues" evidence="1">
    <location>
        <begin position="324"/>
        <end position="346"/>
    </location>
</feature>
<feature type="region of interest" description="Disordered" evidence="1">
    <location>
        <begin position="1"/>
        <end position="73"/>
    </location>
</feature>
<evidence type="ECO:0000313" key="3">
    <source>
        <dbReference type="EMBL" id="KAF5326510.1"/>
    </source>
</evidence>
<evidence type="ECO:0000256" key="1">
    <source>
        <dbReference type="SAM" id="MobiDB-lite"/>
    </source>
</evidence>
<feature type="compositionally biased region" description="Polar residues" evidence="1">
    <location>
        <begin position="43"/>
        <end position="67"/>
    </location>
</feature>
<keyword evidence="2" id="KW-0812">Transmembrane</keyword>
<gene>
    <name evidence="3" type="ORF">D9611_000717</name>
</gene>
<name>A0A8H5BN87_9AGAR</name>
<feature type="compositionally biased region" description="Gly residues" evidence="1">
    <location>
        <begin position="264"/>
        <end position="282"/>
    </location>
</feature>
<feature type="transmembrane region" description="Helical" evidence="2">
    <location>
        <begin position="82"/>
        <end position="105"/>
    </location>
</feature>